<keyword evidence="13" id="KW-1185">Reference proteome</keyword>
<dbReference type="GO" id="GO:0008270">
    <property type="term" value="F:zinc ion binding"/>
    <property type="evidence" value="ECO:0007669"/>
    <property type="project" value="UniProtKB-KW"/>
</dbReference>
<dbReference type="GO" id="GO:0016235">
    <property type="term" value="C:aggresome"/>
    <property type="evidence" value="ECO:0007669"/>
    <property type="project" value="TreeGrafter"/>
</dbReference>
<comment type="subcellular location">
    <subcellularLocation>
        <location evidence="2">Cytoplasm</location>
    </subcellularLocation>
    <subcellularLocation>
        <location evidence="1">Nucleus</location>
    </subcellularLocation>
</comment>
<dbReference type="PROSITE" id="PS51745">
    <property type="entry name" value="PB1"/>
    <property type="match status" value="1"/>
</dbReference>
<dbReference type="Gene3D" id="3.30.60.90">
    <property type="match status" value="1"/>
</dbReference>
<evidence type="ECO:0000256" key="3">
    <source>
        <dbReference type="ARBA" id="ARBA00022490"/>
    </source>
</evidence>
<dbReference type="GO" id="GO:0000423">
    <property type="term" value="P:mitophagy"/>
    <property type="evidence" value="ECO:0007669"/>
    <property type="project" value="TreeGrafter"/>
</dbReference>
<dbReference type="SMART" id="SM00291">
    <property type="entry name" value="ZnF_ZZ"/>
    <property type="match status" value="1"/>
</dbReference>
<keyword evidence="3" id="KW-0963">Cytoplasm</keyword>
<dbReference type="GO" id="GO:0035973">
    <property type="term" value="P:aggrephagy"/>
    <property type="evidence" value="ECO:0007669"/>
    <property type="project" value="TreeGrafter"/>
</dbReference>
<feature type="region of interest" description="Disordered" evidence="9">
    <location>
        <begin position="326"/>
        <end position="361"/>
    </location>
</feature>
<keyword evidence="5 8" id="KW-0863">Zinc-finger</keyword>
<evidence type="ECO:0000259" key="11">
    <source>
        <dbReference type="PROSITE" id="PS51745"/>
    </source>
</evidence>
<evidence type="ECO:0000259" key="10">
    <source>
        <dbReference type="PROSITE" id="PS50135"/>
    </source>
</evidence>
<evidence type="ECO:0000256" key="7">
    <source>
        <dbReference type="ARBA" id="ARBA00023242"/>
    </source>
</evidence>
<dbReference type="Proteomes" id="UP000283509">
    <property type="component" value="Unassembled WGS sequence"/>
</dbReference>
<feature type="compositionally biased region" description="Polar residues" evidence="9">
    <location>
        <begin position="326"/>
        <end position="337"/>
    </location>
</feature>
<reference evidence="12 13" key="2">
    <citation type="submission" date="2019-01" db="EMBL/GenBank/DDBJ databases">
        <title>The decoding of complex shrimp genome reveals the adaptation for benthos swimmer, frequently molting mechanism and breeding impact on genome.</title>
        <authorList>
            <person name="Sun Y."/>
            <person name="Gao Y."/>
            <person name="Yu Y."/>
        </authorList>
    </citation>
    <scope>NUCLEOTIDE SEQUENCE [LARGE SCALE GENOMIC DNA]</scope>
    <source>
        <tissue evidence="12">Muscle</tissue>
    </source>
</reference>
<keyword evidence="4" id="KW-0479">Metal-binding</keyword>
<dbReference type="Pfam" id="PF00569">
    <property type="entry name" value="ZZ"/>
    <property type="match status" value="1"/>
</dbReference>
<dbReference type="PROSITE" id="PS50135">
    <property type="entry name" value="ZF_ZZ_2"/>
    <property type="match status" value="1"/>
</dbReference>
<name>A0A3R7M152_PENVA</name>
<dbReference type="InterPro" id="IPR053793">
    <property type="entry name" value="PB1-like"/>
</dbReference>
<dbReference type="GO" id="GO:0007032">
    <property type="term" value="P:endosome organization"/>
    <property type="evidence" value="ECO:0007669"/>
    <property type="project" value="TreeGrafter"/>
</dbReference>
<dbReference type="PANTHER" id="PTHR15090">
    <property type="entry name" value="SEQUESTOSOME 1-RELATED"/>
    <property type="match status" value="1"/>
</dbReference>
<dbReference type="SUPFAM" id="SSF46934">
    <property type="entry name" value="UBA-like"/>
    <property type="match status" value="1"/>
</dbReference>
<dbReference type="STRING" id="6689.A0A3R7M152"/>
<dbReference type="GO" id="GO:0070530">
    <property type="term" value="F:K63-linked polyubiquitin modification-dependent protein binding"/>
    <property type="evidence" value="ECO:0007669"/>
    <property type="project" value="TreeGrafter"/>
</dbReference>
<evidence type="ECO:0000313" key="13">
    <source>
        <dbReference type="Proteomes" id="UP000283509"/>
    </source>
</evidence>
<organism evidence="12 13">
    <name type="scientific">Penaeus vannamei</name>
    <name type="common">Whiteleg shrimp</name>
    <name type="synonym">Litopenaeus vannamei</name>
    <dbReference type="NCBI Taxonomy" id="6689"/>
    <lineage>
        <taxon>Eukaryota</taxon>
        <taxon>Metazoa</taxon>
        <taxon>Ecdysozoa</taxon>
        <taxon>Arthropoda</taxon>
        <taxon>Crustacea</taxon>
        <taxon>Multicrustacea</taxon>
        <taxon>Malacostraca</taxon>
        <taxon>Eumalacostraca</taxon>
        <taxon>Eucarida</taxon>
        <taxon>Decapoda</taxon>
        <taxon>Dendrobranchiata</taxon>
        <taxon>Penaeoidea</taxon>
        <taxon>Penaeidae</taxon>
        <taxon>Penaeus</taxon>
    </lineage>
</organism>
<reference evidence="12 13" key="1">
    <citation type="submission" date="2018-04" db="EMBL/GenBank/DDBJ databases">
        <authorList>
            <person name="Zhang X."/>
            <person name="Yuan J."/>
            <person name="Li F."/>
            <person name="Xiang J."/>
        </authorList>
    </citation>
    <scope>NUCLEOTIDE SEQUENCE [LARGE SCALE GENOMIC DNA]</scope>
    <source>
        <tissue evidence="12">Muscle</tissue>
    </source>
</reference>
<dbReference type="InterPro" id="IPR052260">
    <property type="entry name" value="Autophagy_Rcpt_SigReg"/>
</dbReference>
<keyword evidence="7" id="KW-0539">Nucleus</keyword>
<evidence type="ECO:0000313" key="12">
    <source>
        <dbReference type="EMBL" id="ROT64427.1"/>
    </source>
</evidence>
<dbReference type="InterPro" id="IPR000270">
    <property type="entry name" value="PB1_dom"/>
</dbReference>
<dbReference type="SUPFAM" id="SSF57850">
    <property type="entry name" value="RING/U-box"/>
    <property type="match status" value="1"/>
</dbReference>
<dbReference type="PROSITE" id="PS01357">
    <property type="entry name" value="ZF_ZZ_1"/>
    <property type="match status" value="1"/>
</dbReference>
<feature type="domain" description="ZZ-type" evidence="10">
    <location>
        <begin position="116"/>
        <end position="166"/>
    </location>
</feature>
<accession>A0A3R7M152</accession>
<keyword evidence="6" id="KW-0862">Zinc</keyword>
<dbReference type="OrthoDB" id="6382171at2759"/>
<feature type="region of interest" description="Disordered" evidence="9">
    <location>
        <begin position="393"/>
        <end position="517"/>
    </location>
</feature>
<evidence type="ECO:0000256" key="8">
    <source>
        <dbReference type="PROSITE-ProRule" id="PRU00228"/>
    </source>
</evidence>
<evidence type="ECO:0000256" key="5">
    <source>
        <dbReference type="ARBA" id="ARBA00022771"/>
    </source>
</evidence>
<feature type="compositionally biased region" description="Polar residues" evidence="9">
    <location>
        <begin position="426"/>
        <end position="450"/>
    </location>
</feature>
<dbReference type="PANTHER" id="PTHR15090:SF0">
    <property type="entry name" value="SEQUESTOSOME-1"/>
    <property type="match status" value="1"/>
</dbReference>
<dbReference type="Pfam" id="PF00564">
    <property type="entry name" value="PB1"/>
    <property type="match status" value="1"/>
</dbReference>
<comment type="caution">
    <text evidence="12">The sequence shown here is derived from an EMBL/GenBank/DDBJ whole genome shotgun (WGS) entry which is preliminary data.</text>
</comment>
<dbReference type="Gene3D" id="1.10.8.10">
    <property type="entry name" value="DNA helicase RuvA subunit, C-terminal domain"/>
    <property type="match status" value="1"/>
</dbReference>
<evidence type="ECO:0000256" key="6">
    <source>
        <dbReference type="ARBA" id="ARBA00022833"/>
    </source>
</evidence>
<proteinExistence type="predicted"/>
<evidence type="ECO:0000256" key="1">
    <source>
        <dbReference type="ARBA" id="ARBA00004123"/>
    </source>
</evidence>
<dbReference type="EMBL" id="QCYY01003252">
    <property type="protein sequence ID" value="ROT64427.1"/>
    <property type="molecule type" value="Genomic_DNA"/>
</dbReference>
<dbReference type="GO" id="GO:0044753">
    <property type="term" value="C:amphisome"/>
    <property type="evidence" value="ECO:0007669"/>
    <property type="project" value="TreeGrafter"/>
</dbReference>
<dbReference type="CDD" id="cd14320">
    <property type="entry name" value="UBA_SQSTM"/>
    <property type="match status" value="1"/>
</dbReference>
<dbReference type="InterPro" id="IPR000433">
    <property type="entry name" value="Znf_ZZ"/>
</dbReference>
<dbReference type="AlphaFoldDB" id="A0A3R7M152"/>
<dbReference type="SUPFAM" id="SSF54277">
    <property type="entry name" value="CAD &amp; PB1 domains"/>
    <property type="match status" value="1"/>
</dbReference>
<feature type="domain" description="PB1" evidence="11">
    <location>
        <begin position="6"/>
        <end position="91"/>
    </location>
</feature>
<dbReference type="InterPro" id="IPR009060">
    <property type="entry name" value="UBA-like_sf"/>
</dbReference>
<evidence type="ECO:0008006" key="14">
    <source>
        <dbReference type="Google" id="ProtNLM"/>
    </source>
</evidence>
<feature type="compositionally biased region" description="Basic and acidic residues" evidence="9">
    <location>
        <begin position="338"/>
        <end position="349"/>
    </location>
</feature>
<evidence type="ECO:0000256" key="9">
    <source>
        <dbReference type="SAM" id="MobiDB-lite"/>
    </source>
</evidence>
<feature type="compositionally biased region" description="Polar residues" evidence="9">
    <location>
        <begin position="488"/>
        <end position="497"/>
    </location>
</feature>
<dbReference type="GO" id="GO:0005080">
    <property type="term" value="F:protein kinase C binding"/>
    <property type="evidence" value="ECO:0007669"/>
    <property type="project" value="TreeGrafter"/>
</dbReference>
<dbReference type="InterPro" id="IPR043145">
    <property type="entry name" value="Znf_ZZ_sf"/>
</dbReference>
<dbReference type="InterPro" id="IPR033741">
    <property type="entry name" value="SQSTM_UBA"/>
</dbReference>
<dbReference type="CDD" id="cd02340">
    <property type="entry name" value="ZZ_NBR1_like"/>
    <property type="match status" value="1"/>
</dbReference>
<dbReference type="Gene3D" id="3.10.20.90">
    <property type="entry name" value="Phosphatidylinositol 3-kinase Catalytic Subunit, Chain A, domain 1"/>
    <property type="match status" value="1"/>
</dbReference>
<protein>
    <recommendedName>
        <fullName evidence="14">Sequestosome-1</fullName>
    </recommendedName>
</protein>
<dbReference type="FunFam" id="3.10.20.90:FF:000320">
    <property type="entry name" value="Predicted protein"/>
    <property type="match status" value="1"/>
</dbReference>
<dbReference type="GO" id="GO:0005634">
    <property type="term" value="C:nucleus"/>
    <property type="evidence" value="ECO:0007669"/>
    <property type="project" value="UniProtKB-SubCell"/>
</dbReference>
<dbReference type="SMART" id="SM00666">
    <property type="entry name" value="PB1"/>
    <property type="match status" value="1"/>
</dbReference>
<evidence type="ECO:0000256" key="4">
    <source>
        <dbReference type="ARBA" id="ARBA00022723"/>
    </source>
</evidence>
<sequence length="561" mass="59872">MSDDRSMSVKAYLDVGGGRQEVRRFGLAEGIATNFTCLKEKVCSVFGLGQQDITLSWKDSEGDLIVISSDEELVEAIADSLSKQKLQLFKVSVTVGTRPDLGLNNSLPGSQQGAVHEGVVCDGCEGSVRGFRYRCVSCRDFDLCAACEFKGKHSEHRMMRMPKPDTKVSVVDVVHQSSGGRSIMVLLATSPPTLACTLKLTVGQDSPPHLPQQEVLGWLELLPHLVEDGEVLEATGAMVAMAATVVMATVGSEGAVVVEEEASGAAPGPCPFMDMEHDGPNPQQVAEEAQQMAEEVAQQAHRFASQMASEHVANVMRGIWTAWTGGQNNPINGSHASGDNEKKAEDKNDTQGSKPPGEDYLKSVGETVATILDPLGIDVEVSVEHNGIRQRCSLGSEDIPSRQGSAASTPEVPSKGPCSEAGSVGSGRSINIEVQTDDQPTSQASKSTSAGAEEMEVSSPAGEQMEAEHNASDTEDWTLVNQEAAPEVQSTAQQPSAPSDRRVEYPNLSELTPHPNPTIQRALDQMQSMGYNNEGGWLTNLLEIKGGDINQVLDILQPVNK</sequence>
<dbReference type="Pfam" id="PF16577">
    <property type="entry name" value="UBA_5"/>
    <property type="match status" value="1"/>
</dbReference>
<evidence type="ECO:0000256" key="2">
    <source>
        <dbReference type="ARBA" id="ARBA00004496"/>
    </source>
</evidence>
<gene>
    <name evidence="12" type="ORF">C7M84_017630</name>
</gene>